<dbReference type="Pfam" id="PF16126">
    <property type="entry name" value="DUF4838"/>
    <property type="match status" value="1"/>
</dbReference>
<dbReference type="AlphaFoldDB" id="A0A4R5D176"/>
<dbReference type="RefSeq" id="WP_132065064.1">
    <property type="nucleotide sequence ID" value="NZ_SMFN01000003.1"/>
</dbReference>
<accession>A0A4R5D176</accession>
<proteinExistence type="predicted"/>
<name>A0A4R5D176_9FLAO</name>
<organism evidence="1 2">
    <name type="scientific">Flavobacterium sandaracinum</name>
    <dbReference type="NCBI Taxonomy" id="2541733"/>
    <lineage>
        <taxon>Bacteria</taxon>
        <taxon>Pseudomonadati</taxon>
        <taxon>Bacteroidota</taxon>
        <taxon>Flavobacteriia</taxon>
        <taxon>Flavobacteriales</taxon>
        <taxon>Flavobacteriaceae</taxon>
        <taxon>Flavobacterium</taxon>
    </lineage>
</organism>
<dbReference type="EMBL" id="SMFN01000003">
    <property type="protein sequence ID" value="TDE06972.1"/>
    <property type="molecule type" value="Genomic_DNA"/>
</dbReference>
<dbReference type="Proteomes" id="UP000294644">
    <property type="component" value="Unassembled WGS sequence"/>
</dbReference>
<reference evidence="1 2" key="1">
    <citation type="submission" date="2019-03" db="EMBL/GenBank/DDBJ databases">
        <title>Flavobacterium LB-D12 sp. nov., isolated from arctic soil.</title>
        <authorList>
            <person name="Chaudhary D.K."/>
        </authorList>
    </citation>
    <scope>NUCLEOTIDE SEQUENCE [LARGE SCALE GENOMIC DNA]</scope>
    <source>
        <strain evidence="1 2">LB-D12</strain>
    </source>
</reference>
<dbReference type="PANTHER" id="PTHR47406:SF2">
    <property type="entry name" value="ALPHA GLUCURONIDASE N-TERMINAL DOMAIN-CONTAINING PROTEIN"/>
    <property type="match status" value="1"/>
</dbReference>
<dbReference type="PANTHER" id="PTHR47406">
    <property type="entry name" value="COAGULATION FACTOR 5/8 TYPE, C-TERMINAL"/>
    <property type="match status" value="1"/>
</dbReference>
<keyword evidence="2" id="KW-1185">Reference proteome</keyword>
<sequence>MAQSEIIIDNNSEVVNTIQFFNDNAKPAAIILKKYLDKSFSNPFVIQSYADHSAKKIAQIHLEVTNSKNIKDENSFSIKSDNNTIFLAATNEKLLRYAVYTLLENWGFRKFTATDLYIPKLKRIVFPKNTTQLHTPSFEYRVILYPDAFDEDFRDWHKLDWHLDDFSTWGHSFHTILPPKEYFKTNPEFFALYEGIRRPESICMTNETAVKNVIKKINQIILDNPKASFISVSQNDDAVYCECSKCKSLNENHGGPQGSLYFFMNKIAKHFPKTKIVTLAYQHTYKAPINLKIEPNIYTLFCPIELNRGKSIVKDPTSKSFVKIMQDWSKTASHLYLWDYTVQFSNYLSPFPNIHTFSDNYKLFKKNNVKGLFAQGYADVPGDFSELRQYLLAKLLWNTELDIEANTDDFLRGFYGNAATSIKEYLNLLSTNQENSNRALEIYSGPIQSRNTFLTPEAMDRYDQLLDEASMAVNEDPILYSRIKKLRLTLEYAFFEQSKFYGKEQHGMFNVNENGDKEVKPRLNERVSNFAEACNEFGIYELSEEGLTPDQYYKNWLEITKNTATHIGENLAVNLLTPPSTEYSGKGSAGLVDGINGHRDYNINWIGWYGNDPEIEIITNNLDFNQIKIHFLDNQRNWIFLPQKITLLGYKNKQWNLITEKKLVALADISEVQSNEITITDDSFRRFEKIKLIIQNQENLPSWRKRKNKKPMVMIDEIELYNK</sequence>
<gene>
    <name evidence="1" type="ORF">E0F91_04000</name>
</gene>
<comment type="caution">
    <text evidence="1">The sequence shown here is derived from an EMBL/GenBank/DDBJ whole genome shotgun (WGS) entry which is preliminary data.</text>
</comment>
<dbReference type="InterPro" id="IPR032287">
    <property type="entry name" value="DUF4838"/>
</dbReference>
<dbReference type="OrthoDB" id="1099022at2"/>
<protein>
    <submittedName>
        <fullName evidence="1">DUF4838 domain-containing protein</fullName>
    </submittedName>
</protein>
<evidence type="ECO:0000313" key="1">
    <source>
        <dbReference type="EMBL" id="TDE06972.1"/>
    </source>
</evidence>
<evidence type="ECO:0000313" key="2">
    <source>
        <dbReference type="Proteomes" id="UP000294644"/>
    </source>
</evidence>